<evidence type="ECO:0000313" key="4">
    <source>
        <dbReference type="EMBL" id="CAE7470704.1"/>
    </source>
</evidence>
<dbReference type="SUPFAM" id="SSF56219">
    <property type="entry name" value="DNase I-like"/>
    <property type="match status" value="1"/>
</dbReference>
<feature type="domain" description="EH" evidence="3">
    <location>
        <begin position="667"/>
        <end position="722"/>
    </location>
</feature>
<evidence type="ECO:0000259" key="3">
    <source>
        <dbReference type="PROSITE" id="PS50031"/>
    </source>
</evidence>
<reference evidence="4" key="1">
    <citation type="submission" date="2021-02" db="EMBL/GenBank/DDBJ databases">
        <authorList>
            <person name="Dougan E. K."/>
            <person name="Rhodes N."/>
            <person name="Thang M."/>
            <person name="Chan C."/>
        </authorList>
    </citation>
    <scope>NUCLEOTIDE SEQUENCE</scope>
</reference>
<dbReference type="PROSITE" id="PS50031">
    <property type="entry name" value="EH"/>
    <property type="match status" value="1"/>
</dbReference>
<dbReference type="InterPro" id="IPR036691">
    <property type="entry name" value="Endo/exonu/phosph_ase_sf"/>
</dbReference>
<feature type="region of interest" description="Disordered" evidence="2">
    <location>
        <begin position="1"/>
        <end position="31"/>
    </location>
</feature>
<feature type="coiled-coil region" evidence="1">
    <location>
        <begin position="1627"/>
        <end position="1672"/>
    </location>
</feature>
<gene>
    <name evidence="4" type="primary">NLRC3</name>
    <name evidence="4" type="ORF">SNAT2548_LOCUS26407</name>
</gene>
<feature type="region of interest" description="Disordered" evidence="2">
    <location>
        <begin position="202"/>
        <end position="282"/>
    </location>
</feature>
<dbReference type="Proteomes" id="UP000604046">
    <property type="component" value="Unassembled WGS sequence"/>
</dbReference>
<dbReference type="Gene3D" id="3.60.10.10">
    <property type="entry name" value="Endonuclease/exonuclease/phosphatase"/>
    <property type="match status" value="1"/>
</dbReference>
<evidence type="ECO:0000256" key="2">
    <source>
        <dbReference type="SAM" id="MobiDB-lite"/>
    </source>
</evidence>
<feature type="compositionally biased region" description="Polar residues" evidence="2">
    <location>
        <begin position="1"/>
        <end position="22"/>
    </location>
</feature>
<keyword evidence="1" id="KW-0175">Coiled coil</keyword>
<evidence type="ECO:0000256" key="1">
    <source>
        <dbReference type="SAM" id="Coils"/>
    </source>
</evidence>
<proteinExistence type="predicted"/>
<organism evidence="4 5">
    <name type="scientific">Symbiodinium natans</name>
    <dbReference type="NCBI Taxonomy" id="878477"/>
    <lineage>
        <taxon>Eukaryota</taxon>
        <taxon>Sar</taxon>
        <taxon>Alveolata</taxon>
        <taxon>Dinophyceae</taxon>
        <taxon>Suessiales</taxon>
        <taxon>Symbiodiniaceae</taxon>
        <taxon>Symbiodinium</taxon>
    </lineage>
</organism>
<dbReference type="SUPFAM" id="SSF52540">
    <property type="entry name" value="P-loop containing nucleoside triphosphate hydrolases"/>
    <property type="match status" value="1"/>
</dbReference>
<sequence>MLRASGYQSQTCLKPVSSPQHVSGNRGSGSNSVCRKLYHTIAVWPHRLATTFGWDPAGLQDVSSLWSYDYGDYGLPFKIIDRRQVNPGRSIKKSKIVCMGHGKKQVYLKSVRVGKQIGGRQQLEKWQKWGRAPLPVVRLCFVGRGRAGKTTTMRRLRGEQPSHEEVSTHGVHVWAGQAQEHLSHKWKECDARMYDETARRELRRRSAAASSTDKQEALVERQPAPQSPEMPPKESEPADAPAGATAKTSQRDAELKEEAPETVGPRILDDLALQSRGEGEDADPALRPRLQCWDFPGQQAYVLCNLLYFHGRGIYVVFCDTSCGLEEAWQDLKFWLWAVAQYAVDADDGYGGLASKSSQSSESAPPVVIVGTKWASRHPDFDEEKMEERIDLLLQQLPRLSRQLQRVGDNLGWLHPVENFSENAEADIGPLRSSLQRLASEVLSPIPEWERTAPAGSATPAHVGLQAELHPAAWLLAHDLLSELGESFDLKVDPNDLDASLSHPRQVGVEGSAVLSKDLQGTHAVLGHRFVAPESAHVSWKSGHHDDEDGLMIVVRVQCHSLRLEQVEALLGGMRPIGISKEEVPRVLRLLHSLGTLFWFDTDELGRCVVLNIRRVAVALSSIMSLRFWEESGLEHAEEYKNTIDDVSRSMTQAVYRFKTSGIITWDLLKKLWAREGITDLERKVMLEIMVSRGLVLRRLVQDEFTVPCCLPTALIPEPRAAESKIFYLDVAGFISSNLFPEIAGRLCRLRAAAACNRNSSEGQTTLRPGAPQIFRNRMEFRTDKDALVSISLFPTTPRIQHKLLRLAVTQAGARSAEELQADITVRDIVEDLCRAMGLSSKSVHVLGTEALTQHPVFRGVDCDRIKDVEGFVRRTPCLQADCNATCAHCKLAELLEERFDGDFSQGLRDAIDRSSLQRLTRPAGSFRFQQVLHPCDVDLEEYVVVSTVSMQATDLKEMGETPKGAAGAAIRELMKLLQDLCKAASTASSQTTLHVVALKAGKNPAKPGESLSWSVKEVMAGEKRCLQSAEPVKLEDALQQQGGRTAKIDFYVKCGLLERSMEDAPRFYELTNVIRCGYDPGNSLVHPVTPEVDFLHVVEKGMREYSGPHPKAMKLAALLHSAHDDAKRLWEHSAYLAQRSIDGEKHLAVLQALKPIFGGWPAQLAQVAAHAETLRDMLSRTSLQTEALNDIPFLSRCLRPAFYRNSSDTEARLLAVRAMWHPGESLRRLQVQLKLEGPGREAAMDGSACIEDVLTRLQQFREGSQDVTSLPASVWEAVLEQVHDVLEGCVELAVVNWLGSSQNFKHPIVEPLRALWDFPSDHPPVGAQVAMKMKARSGQELPSKSLSVCSWNVLNRHYMKFINEDLQGLKGSRLQQISAEQRAQEIVDAVMEMLCHESHPKAVLCLQECWSELLDLLEKELLAVGFDMQCTSADRSQKNQEAIIFDKSLLELRDFRCCPYASDPKKADLLHDWVKKLNQHVHSASFCSLLDNGGKGGGEVVAVALFRWLGEAGDDGQFRVITTQLAIDISCLWNASAIGPLLRRTGPTNICDASWLPKRIDNIASLSPAGLLEVRALEADEVLSGLQRVVDLLRYRCLGLDLPPGPGTPGPAAKLRGSRVAHRSQVVAARARIQQQAEELAATKAESKRLMQGAAEELAAAKAEIARLKMGGAEAGDVRGTAGSGDRVLGGWMRLAALRDMQQQTTREEEVGSLELPCMKVDASDVDLARRDSESESAELVSDGPSFASDVRVLQSLFPSSLHTFSQFLAVPEGMPREYQGSEAWRRLQLEPADLVKRAQPSLLMLDTIEQLREMAAVMFYCLWDTVGPLLWCLGGSRDDGGNFEHIQGSRGAAGGLGWPRSLSIHRLSMELWPDVGPRAESPELRAKWGTPRGPGTQEKVGAFARMRQATLLSCIVEQLAHYMKFIEEDLQGLRGSRMQQISAEQRAQEIVDAEKELLAVGYGILRTGADRSQKSQEAIIYDKTLLELHDFRCCPYPSDTKKVAVALFHWLGEAGDDGQLRVITTQLGMDISCDRLLPCCGSVILPLTRGRLGKGTEANALGAAC</sequence>
<protein>
    <submittedName>
        <fullName evidence="4">NLRC3 protein</fullName>
    </submittedName>
</protein>
<dbReference type="InterPro" id="IPR027417">
    <property type="entry name" value="P-loop_NTPase"/>
</dbReference>
<dbReference type="Gene3D" id="3.40.50.300">
    <property type="entry name" value="P-loop containing nucleotide triphosphate hydrolases"/>
    <property type="match status" value="1"/>
</dbReference>
<name>A0A812SCG6_9DINO</name>
<evidence type="ECO:0000313" key="5">
    <source>
        <dbReference type="Proteomes" id="UP000604046"/>
    </source>
</evidence>
<comment type="caution">
    <text evidence="4">The sequence shown here is derived from an EMBL/GenBank/DDBJ whole genome shotgun (WGS) entry which is preliminary data.</text>
</comment>
<keyword evidence="5" id="KW-1185">Reference proteome</keyword>
<dbReference type="EMBL" id="CAJNDS010002430">
    <property type="protein sequence ID" value="CAE7470704.1"/>
    <property type="molecule type" value="Genomic_DNA"/>
</dbReference>
<feature type="compositionally biased region" description="Basic and acidic residues" evidence="2">
    <location>
        <begin position="249"/>
        <end position="259"/>
    </location>
</feature>
<dbReference type="InterPro" id="IPR000261">
    <property type="entry name" value="EH_dom"/>
</dbReference>
<accession>A0A812SCG6</accession>